<dbReference type="EMBL" id="JAXCGZ010000087">
    <property type="protein sequence ID" value="KAK7086761.1"/>
    <property type="molecule type" value="Genomic_DNA"/>
</dbReference>
<dbReference type="Proteomes" id="UP001381693">
    <property type="component" value="Unassembled WGS sequence"/>
</dbReference>
<evidence type="ECO:0000313" key="4">
    <source>
        <dbReference type="Proteomes" id="UP001381693"/>
    </source>
</evidence>
<evidence type="ECO:0000313" key="3">
    <source>
        <dbReference type="EMBL" id="KAK7086761.1"/>
    </source>
</evidence>
<organism evidence="3 4">
    <name type="scientific">Halocaridina rubra</name>
    <name type="common">Hawaiian red shrimp</name>
    <dbReference type="NCBI Taxonomy" id="373956"/>
    <lineage>
        <taxon>Eukaryota</taxon>
        <taxon>Metazoa</taxon>
        <taxon>Ecdysozoa</taxon>
        <taxon>Arthropoda</taxon>
        <taxon>Crustacea</taxon>
        <taxon>Multicrustacea</taxon>
        <taxon>Malacostraca</taxon>
        <taxon>Eumalacostraca</taxon>
        <taxon>Eucarida</taxon>
        <taxon>Decapoda</taxon>
        <taxon>Pleocyemata</taxon>
        <taxon>Caridea</taxon>
        <taxon>Atyoidea</taxon>
        <taxon>Atyidae</taxon>
        <taxon>Halocaridina</taxon>
    </lineage>
</organism>
<name>A0AAN9FUF5_HALRR</name>
<keyword evidence="1" id="KW-0472">Membrane</keyword>
<keyword evidence="4" id="KW-1185">Reference proteome</keyword>
<comment type="caution">
    <text evidence="3">The sequence shown here is derived from an EMBL/GenBank/DDBJ whole genome shotgun (WGS) entry which is preliminary data.</text>
</comment>
<dbReference type="Pfam" id="PF02259">
    <property type="entry name" value="FAT"/>
    <property type="match status" value="1"/>
</dbReference>
<feature type="domain" description="PIK-related kinase FAT" evidence="2">
    <location>
        <begin position="23"/>
        <end position="100"/>
    </location>
</feature>
<accession>A0AAN9FUF5</accession>
<keyword evidence="1" id="KW-1133">Transmembrane helix</keyword>
<dbReference type="InterPro" id="IPR003151">
    <property type="entry name" value="PIK-rel_kinase_FAT"/>
</dbReference>
<protein>
    <recommendedName>
        <fullName evidence="2">PIK-related kinase FAT domain-containing protein</fullName>
    </recommendedName>
</protein>
<reference evidence="3 4" key="1">
    <citation type="submission" date="2023-11" db="EMBL/GenBank/DDBJ databases">
        <title>Halocaridina rubra genome assembly.</title>
        <authorList>
            <person name="Smith C."/>
        </authorList>
    </citation>
    <scope>NUCLEOTIDE SEQUENCE [LARGE SCALE GENOMIC DNA]</scope>
    <source>
        <strain evidence="3">EP-1</strain>
        <tissue evidence="3">Whole</tissue>
    </source>
</reference>
<evidence type="ECO:0000259" key="2">
    <source>
        <dbReference type="Pfam" id="PF02259"/>
    </source>
</evidence>
<proteinExistence type="predicted"/>
<evidence type="ECO:0000256" key="1">
    <source>
        <dbReference type="SAM" id="Phobius"/>
    </source>
</evidence>
<dbReference type="AlphaFoldDB" id="A0AAN9FUF5"/>
<keyword evidence="1" id="KW-0812">Transmembrane</keyword>
<gene>
    <name evidence="3" type="ORF">SK128_001247</name>
</gene>
<sequence>MLGEDDRMACSKAKLLLARYSEDSAISEANVIKQFYRDACEMYKQWEDGHFHLAMYYDRLLSSMEKKEKPWEWINHIVQSFGKSMQYGCRHVYQSMPRMLALWLEFGTRVSELASKDDSTKQTKSKKTSYEVLREKLLNLNGIIGMFTVICLKMIYCTLVDCD</sequence>
<feature type="transmembrane region" description="Helical" evidence="1">
    <location>
        <begin position="137"/>
        <end position="156"/>
    </location>
</feature>